<dbReference type="PROSITE" id="PS51257">
    <property type="entry name" value="PROKAR_LIPOPROTEIN"/>
    <property type="match status" value="1"/>
</dbReference>
<feature type="transmembrane region" description="Helical" evidence="1">
    <location>
        <begin position="64"/>
        <end position="88"/>
    </location>
</feature>
<dbReference type="OrthoDB" id="5948392at2"/>
<keyword evidence="1" id="KW-0812">Transmembrane</keyword>
<dbReference type="RefSeq" id="WP_084410591.1">
    <property type="nucleotide sequence ID" value="NZ_FWXR01000012.1"/>
</dbReference>
<keyword evidence="3" id="KW-1185">Reference proteome</keyword>
<keyword evidence="1" id="KW-0472">Membrane</keyword>
<gene>
    <name evidence="2" type="ORF">SAMN06297251_1129</name>
</gene>
<reference evidence="2 3" key="1">
    <citation type="submission" date="2017-04" db="EMBL/GenBank/DDBJ databases">
        <authorList>
            <person name="Afonso C.L."/>
            <person name="Miller P.J."/>
            <person name="Scott M.A."/>
            <person name="Spackman E."/>
            <person name="Goraichik I."/>
            <person name="Dimitrov K.M."/>
            <person name="Suarez D.L."/>
            <person name="Swayne D.E."/>
        </authorList>
    </citation>
    <scope>NUCLEOTIDE SEQUENCE [LARGE SCALE GENOMIC DNA]</scope>
    <source>
        <strain evidence="2 3">CGMCC 1.10972</strain>
    </source>
</reference>
<dbReference type="Proteomes" id="UP000192656">
    <property type="component" value="Unassembled WGS sequence"/>
</dbReference>
<evidence type="ECO:0000256" key="1">
    <source>
        <dbReference type="SAM" id="Phobius"/>
    </source>
</evidence>
<accession>A0A1W2D0B7</accession>
<keyword evidence="1" id="KW-1133">Transmembrane helix</keyword>
<dbReference type="EMBL" id="FWXR01000012">
    <property type="protein sequence ID" value="SMC90626.1"/>
    <property type="molecule type" value="Genomic_DNA"/>
</dbReference>
<organism evidence="2 3">
    <name type="scientific">Fulvimarina manganoxydans</name>
    <dbReference type="NCBI Taxonomy" id="937218"/>
    <lineage>
        <taxon>Bacteria</taxon>
        <taxon>Pseudomonadati</taxon>
        <taxon>Pseudomonadota</taxon>
        <taxon>Alphaproteobacteria</taxon>
        <taxon>Hyphomicrobiales</taxon>
        <taxon>Aurantimonadaceae</taxon>
        <taxon>Fulvimarina</taxon>
    </lineage>
</organism>
<sequence length="99" mass="10179">MIRLGLFLTLGGLLFGIAPVALAIGAGTLGASLGCEVNEGSIHPCPLWGYDIGETLYQFGVLGWLGLMTLPIGLPIAAIGLLLLLGALCRRLYAAARTG</sequence>
<proteinExistence type="predicted"/>
<protein>
    <submittedName>
        <fullName evidence="2">Uncharacterized protein</fullName>
    </submittedName>
</protein>
<evidence type="ECO:0000313" key="2">
    <source>
        <dbReference type="EMBL" id="SMC90626.1"/>
    </source>
</evidence>
<evidence type="ECO:0000313" key="3">
    <source>
        <dbReference type="Proteomes" id="UP000192656"/>
    </source>
</evidence>
<name>A0A1W2D0B7_9HYPH</name>
<dbReference type="AlphaFoldDB" id="A0A1W2D0B7"/>